<evidence type="ECO:0008006" key="10">
    <source>
        <dbReference type="Google" id="ProtNLM"/>
    </source>
</evidence>
<dbReference type="InterPro" id="IPR002104">
    <property type="entry name" value="Integrase_catalytic"/>
</dbReference>
<dbReference type="EMBL" id="JTHG01000182">
    <property type="protein sequence ID" value="KMO19762.1"/>
    <property type="molecule type" value="Genomic_DNA"/>
</dbReference>
<evidence type="ECO:0000259" key="7">
    <source>
        <dbReference type="PROSITE" id="PS51900"/>
    </source>
</evidence>
<dbReference type="Proteomes" id="UP000036471">
    <property type="component" value="Unassembled WGS sequence"/>
</dbReference>
<accession>A0ABR5H6E1</accession>
<sequence>MKFTSQSVSALKAPAGKSYALIFDDATPGFGVKVSEGGSRQWVVQYRDGAGKSRRTTLGRVEVMPLPKARDAARDLLARVRLGDDPRAEKAAAKAKPVETFGELVPRYIAHAEGRLRPRSIEAARQHLNGHFKGLHGKPITEVKRADVATQLAAITKGSGPQAANRARAVLSAFFAWTVGEGIAEANPVSGSNRPAPAKARERVLSAPELVAVWKACEVDDFGRIVRLLILTGARREEVAALAWSELDLPAATWTLPGARSKNHRAHDVPLSRAALDILADVPHREGRDLLFGLRANGFSGFSRCKARLDTRSSVTGWTLHDLRRTAATGMAELGILPHVVEAVLNHVSGARAGVAGVYNRASYAAEKREALDLWAAHVEQLCREGEHRHA</sequence>
<gene>
    <name evidence="8" type="ORF">QR79_19170</name>
</gene>
<evidence type="ECO:0000256" key="1">
    <source>
        <dbReference type="ARBA" id="ARBA00008857"/>
    </source>
</evidence>
<protein>
    <recommendedName>
        <fullName evidence="10">Tyr recombinase domain-containing protein</fullName>
    </recommendedName>
</protein>
<dbReference type="CDD" id="cd00801">
    <property type="entry name" value="INT_P4_C"/>
    <property type="match status" value="1"/>
</dbReference>
<proteinExistence type="inferred from homology"/>
<dbReference type="InterPro" id="IPR050808">
    <property type="entry name" value="Phage_Integrase"/>
</dbReference>
<feature type="domain" description="Core-binding (CB)" evidence="7">
    <location>
        <begin position="99"/>
        <end position="179"/>
    </location>
</feature>
<organism evidence="8 9">
    <name type="scientific">Methylobacterium indicum</name>
    <dbReference type="NCBI Taxonomy" id="1775910"/>
    <lineage>
        <taxon>Bacteria</taxon>
        <taxon>Pseudomonadati</taxon>
        <taxon>Pseudomonadota</taxon>
        <taxon>Alphaproteobacteria</taxon>
        <taxon>Hyphomicrobiales</taxon>
        <taxon>Methylobacteriaceae</taxon>
        <taxon>Methylobacterium</taxon>
    </lineage>
</organism>
<evidence type="ECO:0000313" key="8">
    <source>
        <dbReference type="EMBL" id="KMO19762.1"/>
    </source>
</evidence>
<evidence type="ECO:0000256" key="3">
    <source>
        <dbReference type="ARBA" id="ARBA00023125"/>
    </source>
</evidence>
<dbReference type="Gene3D" id="1.10.443.10">
    <property type="entry name" value="Intergrase catalytic core"/>
    <property type="match status" value="1"/>
</dbReference>
<dbReference type="PROSITE" id="PS51898">
    <property type="entry name" value="TYR_RECOMBINASE"/>
    <property type="match status" value="1"/>
</dbReference>
<dbReference type="InterPro" id="IPR010998">
    <property type="entry name" value="Integrase_recombinase_N"/>
</dbReference>
<dbReference type="PANTHER" id="PTHR30629:SF2">
    <property type="entry name" value="PROPHAGE INTEGRASE INTS-RELATED"/>
    <property type="match status" value="1"/>
</dbReference>
<comment type="similarity">
    <text evidence="1">Belongs to the 'phage' integrase family.</text>
</comment>
<evidence type="ECO:0000313" key="9">
    <source>
        <dbReference type="Proteomes" id="UP000036471"/>
    </source>
</evidence>
<dbReference type="SUPFAM" id="SSF56349">
    <property type="entry name" value="DNA breaking-rejoining enzymes"/>
    <property type="match status" value="1"/>
</dbReference>
<reference evidence="8 9" key="1">
    <citation type="submission" date="2014-11" db="EMBL/GenBank/DDBJ databases">
        <title>Comparative genomics of Methylobacterium species.</title>
        <authorList>
            <person name="Chaudhry V."/>
            <person name="Patil P.B."/>
        </authorList>
    </citation>
    <scope>NUCLEOTIDE SEQUENCE [LARGE SCALE GENOMIC DNA]</scope>
    <source>
        <strain evidence="8 9">SE3.6</strain>
    </source>
</reference>
<dbReference type="InterPro" id="IPR044068">
    <property type="entry name" value="CB"/>
</dbReference>
<dbReference type="InterPro" id="IPR038488">
    <property type="entry name" value="Integrase_DNA-bd_sf"/>
</dbReference>
<dbReference type="RefSeq" id="WP_048427560.1">
    <property type="nucleotide sequence ID" value="NZ_JTHF01000087.1"/>
</dbReference>
<dbReference type="InterPro" id="IPR053876">
    <property type="entry name" value="Phage_int_M"/>
</dbReference>
<dbReference type="Pfam" id="PF22022">
    <property type="entry name" value="Phage_int_M"/>
    <property type="match status" value="1"/>
</dbReference>
<dbReference type="PROSITE" id="PS51900">
    <property type="entry name" value="CB"/>
    <property type="match status" value="1"/>
</dbReference>
<evidence type="ECO:0000256" key="4">
    <source>
        <dbReference type="ARBA" id="ARBA00023172"/>
    </source>
</evidence>
<dbReference type="Gene3D" id="3.30.160.390">
    <property type="entry name" value="Integrase, DNA-binding domain"/>
    <property type="match status" value="1"/>
</dbReference>
<dbReference type="InterPro" id="IPR025166">
    <property type="entry name" value="Integrase_DNA_bind_dom"/>
</dbReference>
<comment type="caution">
    <text evidence="8">The sequence shown here is derived from an EMBL/GenBank/DDBJ whole genome shotgun (WGS) entry which is preliminary data.</text>
</comment>
<evidence type="ECO:0000259" key="6">
    <source>
        <dbReference type="PROSITE" id="PS51898"/>
    </source>
</evidence>
<evidence type="ECO:0000256" key="2">
    <source>
        <dbReference type="ARBA" id="ARBA00022908"/>
    </source>
</evidence>
<dbReference type="Gene3D" id="1.10.150.130">
    <property type="match status" value="1"/>
</dbReference>
<dbReference type="InterPro" id="IPR013762">
    <property type="entry name" value="Integrase-like_cat_sf"/>
</dbReference>
<keyword evidence="9" id="KW-1185">Reference proteome</keyword>
<keyword evidence="4" id="KW-0233">DNA recombination</keyword>
<name>A0ABR5H6E1_9HYPH</name>
<evidence type="ECO:0000256" key="5">
    <source>
        <dbReference type="PROSITE-ProRule" id="PRU01248"/>
    </source>
</evidence>
<dbReference type="PANTHER" id="PTHR30629">
    <property type="entry name" value="PROPHAGE INTEGRASE"/>
    <property type="match status" value="1"/>
</dbReference>
<feature type="domain" description="Tyr recombinase" evidence="6">
    <location>
        <begin position="200"/>
        <end position="373"/>
    </location>
</feature>
<keyword evidence="3 5" id="KW-0238">DNA-binding</keyword>
<dbReference type="Pfam" id="PF00589">
    <property type="entry name" value="Phage_integrase"/>
    <property type="match status" value="1"/>
</dbReference>
<dbReference type="Pfam" id="PF13356">
    <property type="entry name" value="Arm-DNA-bind_3"/>
    <property type="match status" value="1"/>
</dbReference>
<keyword evidence="2" id="KW-0229">DNA integration</keyword>
<dbReference type="InterPro" id="IPR011010">
    <property type="entry name" value="DNA_brk_join_enz"/>
</dbReference>